<reference evidence="2 3" key="1">
    <citation type="submission" date="2016-10" db="EMBL/GenBank/DDBJ databases">
        <authorList>
            <person name="de Groot N.N."/>
        </authorList>
    </citation>
    <scope>NUCLEOTIDE SEQUENCE [LARGE SCALE GENOMIC DNA]</scope>
    <source>
        <strain evidence="2 3">DSM 43357</strain>
    </source>
</reference>
<dbReference type="InterPro" id="IPR000873">
    <property type="entry name" value="AMP-dep_synth/lig_dom"/>
</dbReference>
<dbReference type="Proteomes" id="UP000198953">
    <property type="component" value="Unassembled WGS sequence"/>
</dbReference>
<dbReference type="Gene3D" id="3.40.50.12780">
    <property type="entry name" value="N-terminal domain of ligase-like"/>
    <property type="match status" value="1"/>
</dbReference>
<accession>A0A1H7Q4L7</accession>
<dbReference type="AlphaFoldDB" id="A0A1H7Q4L7"/>
<feature type="domain" description="AMP-dependent synthetase/ligase" evidence="1">
    <location>
        <begin position="117"/>
        <end position="332"/>
    </location>
</feature>
<evidence type="ECO:0000313" key="3">
    <source>
        <dbReference type="Proteomes" id="UP000198953"/>
    </source>
</evidence>
<keyword evidence="3" id="KW-1185">Reference proteome</keyword>
<dbReference type="InterPro" id="IPR042099">
    <property type="entry name" value="ANL_N_sf"/>
</dbReference>
<dbReference type="PANTHER" id="PTHR43845:SF1">
    <property type="entry name" value="BLR5969 PROTEIN"/>
    <property type="match status" value="1"/>
</dbReference>
<dbReference type="STRING" id="46177.SAMN05660976_02412"/>
<dbReference type="OrthoDB" id="580775at2"/>
<evidence type="ECO:0000259" key="1">
    <source>
        <dbReference type="Pfam" id="PF00501"/>
    </source>
</evidence>
<dbReference type="PANTHER" id="PTHR43845">
    <property type="entry name" value="BLR5969 PROTEIN"/>
    <property type="match status" value="1"/>
</dbReference>
<proteinExistence type="predicted"/>
<dbReference type="RefSeq" id="WP_091100252.1">
    <property type="nucleotide sequence ID" value="NZ_FOBF01000005.1"/>
</dbReference>
<protein>
    <submittedName>
        <fullName evidence="2">AMP-binding enzyme</fullName>
    </submittedName>
</protein>
<name>A0A1H7Q4L7_9ACTN</name>
<dbReference type="SUPFAM" id="SSF56801">
    <property type="entry name" value="Acetyl-CoA synthetase-like"/>
    <property type="match status" value="1"/>
</dbReference>
<gene>
    <name evidence="2" type="ORF">SAMN05660976_02412</name>
</gene>
<evidence type="ECO:0000313" key="2">
    <source>
        <dbReference type="EMBL" id="SEL42759.1"/>
    </source>
</evidence>
<organism evidence="2 3">
    <name type="scientific">Nonomuraea pusilla</name>
    <dbReference type="NCBI Taxonomy" id="46177"/>
    <lineage>
        <taxon>Bacteria</taxon>
        <taxon>Bacillati</taxon>
        <taxon>Actinomycetota</taxon>
        <taxon>Actinomycetes</taxon>
        <taxon>Streptosporangiales</taxon>
        <taxon>Streptosporangiaceae</taxon>
        <taxon>Nonomuraea</taxon>
    </lineage>
</organism>
<sequence length="477" mass="51295">MFATAIRQLGYAWTMMSGRRFRLRDVTALVDDLRETLETFGSPGEGAGDMLAGQDPEIQDDLTRRRLRRTVRHAAGETPFYRALFREHGIDPASVTPETFAAVPPTRKQDLRGTPAAFVSDQARPALLAQTTGTTGTPTLVWFSAYEIELMAAMAALAQMLTGGVRSHHIWANAINSRSVAQIIAERSVTRTGAAFVQLGTIDADTALDRLATPLHVPGKEPQITHLNVTASYLAALVQAAERGGWTARDFRLTEIWSGGEVLTDALRRRAEEAFGATVIDGYSMTEIAPVTGQVCPDGHLHLPTDQGLVEVLDPVTFEPAAPGALGTLVVTPYSTYRDTTLLLRYVTGDLVRALREDERPGCALAAIPATSRLLGRAGPGGVTTRDVLDLLQAEPALPLPTRHALDDGLLYVVAGGAAAGDRSALLARLEERAEGLPLTGIVLVETPDELPHPCRVRADLLEHGFERATPTLTGTR</sequence>
<dbReference type="Pfam" id="PF00501">
    <property type="entry name" value="AMP-binding"/>
    <property type="match status" value="1"/>
</dbReference>
<dbReference type="EMBL" id="FOBF01000005">
    <property type="protein sequence ID" value="SEL42759.1"/>
    <property type="molecule type" value="Genomic_DNA"/>
</dbReference>